<dbReference type="EMBL" id="PP511642">
    <property type="protein sequence ID" value="XCD06164.1"/>
    <property type="molecule type" value="Genomic_DNA"/>
</dbReference>
<dbReference type="EMBL" id="PP511380">
    <property type="protein sequence ID" value="XCD03724.1"/>
    <property type="molecule type" value="Genomic_DNA"/>
</dbReference>
<organism evidence="2">
    <name type="scientific">Dulem virus 29</name>
    <dbReference type="NCBI Taxonomy" id="3145747"/>
    <lineage>
        <taxon>Viruses</taxon>
        <taxon>Duplodnaviria</taxon>
        <taxon>Heunggongvirae</taxon>
        <taxon>Uroviricota</taxon>
        <taxon>Caudoviricetes</taxon>
    </lineage>
</organism>
<reference evidence="2" key="1">
    <citation type="submission" date="2024-03" db="EMBL/GenBank/DDBJ databases">
        <title>Diverse circular DNA viruses in blood, oral, and fecal samples of captive lemurs.</title>
        <authorList>
            <person name="Paietta E.N."/>
            <person name="Kraberger S."/>
            <person name="Lund M.C."/>
            <person name="Custer J.M."/>
            <person name="Vargas K.M."/>
            <person name="Ehmke E.E."/>
            <person name="Yoder A.D."/>
            <person name="Varsani A."/>
        </authorList>
    </citation>
    <scope>NUCLEOTIDE SEQUENCE</scope>
    <source>
        <strain evidence="1">Duke_21_2</strain>
        <strain evidence="2">Duke_25FS_5</strain>
    </source>
</reference>
<sequence>MSFDVDNGYAPRTFEDILAEYVTAINEEMGTDYTPETIIGTDWYKYIYVGIQLILNCENRVAEIGSKISGYITYINDSIKMPKSSPDGLMAALYDELGVISSVQPVTESTAGHCNIVCDVDSEAEGYAELKEKIINKIGLYATTGLVYSGSEQGNFIAKNGQNFNIAYGFPTNLELCVKIIATVSRNTKMFIPIENVIINMFEEKFKAAYRLGFDFESGSYICTDDLPWASNIEVQYSTNGIKYQSGTLKLEYNQKIILKQVTAEIIDE</sequence>
<protein>
    <submittedName>
        <fullName evidence="2">DUF276 protein</fullName>
    </submittedName>
</protein>
<name>A0AAU8B3M5_9CAUD</name>
<evidence type="ECO:0000313" key="2">
    <source>
        <dbReference type="EMBL" id="XCD06164.1"/>
    </source>
</evidence>
<proteinExistence type="predicted"/>
<accession>A0AAU8B3M5</accession>
<evidence type="ECO:0000313" key="1">
    <source>
        <dbReference type="EMBL" id="XCD03724.1"/>
    </source>
</evidence>